<evidence type="ECO:0000313" key="3">
    <source>
        <dbReference type="Proteomes" id="UP000033070"/>
    </source>
</evidence>
<protein>
    <recommendedName>
        <fullName evidence="4">DUF4197 domain-containing protein</fullName>
    </recommendedName>
</protein>
<evidence type="ECO:0008006" key="4">
    <source>
        <dbReference type="Google" id="ProtNLM"/>
    </source>
</evidence>
<dbReference type="KEGG" id="fam:OYT1_ch0292"/>
<dbReference type="RefSeq" id="WP_062625682.1">
    <property type="nucleotide sequence ID" value="NZ_AP018738.1"/>
</dbReference>
<keyword evidence="1" id="KW-0732">Signal</keyword>
<dbReference type="AlphaFoldDB" id="A0A2Z6G908"/>
<organism evidence="2 3">
    <name type="scientific">Ferriphaselus amnicola</name>
    <dbReference type="NCBI Taxonomy" id="1188319"/>
    <lineage>
        <taxon>Bacteria</taxon>
        <taxon>Pseudomonadati</taxon>
        <taxon>Pseudomonadota</taxon>
        <taxon>Betaproteobacteria</taxon>
        <taxon>Nitrosomonadales</taxon>
        <taxon>Gallionellaceae</taxon>
        <taxon>Ferriphaselus</taxon>
    </lineage>
</organism>
<dbReference type="OrthoDB" id="5292580at2"/>
<evidence type="ECO:0000256" key="1">
    <source>
        <dbReference type="SAM" id="SignalP"/>
    </source>
</evidence>
<evidence type="ECO:0000313" key="2">
    <source>
        <dbReference type="EMBL" id="BBE49865.1"/>
    </source>
</evidence>
<sequence length="226" mass="23862">MRILLLCFLLLTSPFVNALGLADLSNKDAASGLKQALTQGAGNAVATLGKADGFMGNPKVKIPLPDSLQQVDSLLRTFGGGKYADELVLTMNRAAEAAVPEAKALLIKSVKDMSVQDAKGILTGGDTAATEYFRGKTRAPLAAKFLPIVQKATAKVGLAQKYDQFAGKAASYGLLDENQANIEKYVTQKALDGLYLMIAEEEKAIRKDPVGQASSLLSKVFGAIGR</sequence>
<feature type="signal peptide" evidence="1">
    <location>
        <begin position="1"/>
        <end position="18"/>
    </location>
</feature>
<proteinExistence type="predicted"/>
<dbReference type="Pfam" id="PF13852">
    <property type="entry name" value="DUF4197"/>
    <property type="match status" value="1"/>
</dbReference>
<dbReference type="EMBL" id="AP018738">
    <property type="protein sequence ID" value="BBE49865.1"/>
    <property type="molecule type" value="Genomic_DNA"/>
</dbReference>
<reference evidence="2 3" key="1">
    <citation type="submission" date="2018-06" db="EMBL/GenBank/DDBJ databases">
        <title>OYT1 Genome Sequencing.</title>
        <authorList>
            <person name="Kato S."/>
            <person name="Itoh T."/>
            <person name="Ohkuma M."/>
        </authorList>
    </citation>
    <scope>NUCLEOTIDE SEQUENCE [LARGE SCALE GENOMIC DNA]</scope>
    <source>
        <strain evidence="2 3">OYT1</strain>
    </source>
</reference>
<dbReference type="InterPro" id="IPR025245">
    <property type="entry name" value="DUF4197"/>
</dbReference>
<name>A0A2Z6G908_9PROT</name>
<dbReference type="Proteomes" id="UP000033070">
    <property type="component" value="Chromosome"/>
</dbReference>
<dbReference type="STRING" id="1188319.OYT1_00459"/>
<feature type="chain" id="PRO_5017296199" description="DUF4197 domain-containing protein" evidence="1">
    <location>
        <begin position="19"/>
        <end position="226"/>
    </location>
</feature>
<keyword evidence="3" id="KW-1185">Reference proteome</keyword>
<gene>
    <name evidence="2" type="ORF">OYT1_ch0292</name>
</gene>
<accession>A0A2Z6G908</accession>